<keyword evidence="4" id="KW-1003">Cell membrane</keyword>
<evidence type="ECO:0000256" key="8">
    <source>
        <dbReference type="SAM" id="Phobius"/>
    </source>
</evidence>
<evidence type="ECO:0000256" key="6">
    <source>
        <dbReference type="ARBA" id="ARBA00022989"/>
    </source>
</evidence>
<evidence type="ECO:0000256" key="2">
    <source>
        <dbReference type="ARBA" id="ARBA00010735"/>
    </source>
</evidence>
<dbReference type="GO" id="GO:1903785">
    <property type="term" value="P:L-valine transmembrane transport"/>
    <property type="evidence" value="ECO:0007669"/>
    <property type="project" value="TreeGrafter"/>
</dbReference>
<dbReference type="PANTHER" id="PTHR34979">
    <property type="entry name" value="INNER MEMBRANE PROTEIN YGAZ"/>
    <property type="match status" value="1"/>
</dbReference>
<dbReference type="GO" id="GO:0005886">
    <property type="term" value="C:plasma membrane"/>
    <property type="evidence" value="ECO:0007669"/>
    <property type="project" value="UniProtKB-SubCell"/>
</dbReference>
<keyword evidence="3" id="KW-0813">Transport</keyword>
<proteinExistence type="inferred from homology"/>
<dbReference type="Proteomes" id="UP000516404">
    <property type="component" value="Chromosome"/>
</dbReference>
<feature type="transmembrane region" description="Helical" evidence="8">
    <location>
        <begin position="187"/>
        <end position="216"/>
    </location>
</feature>
<accession>A0A7H2BCZ3</accession>
<gene>
    <name evidence="9" type="ORF">IDM49_10045</name>
</gene>
<keyword evidence="10" id="KW-1185">Reference proteome</keyword>
<dbReference type="AlphaFoldDB" id="A0A7H2BCZ3"/>
<feature type="transmembrane region" description="Helical" evidence="8">
    <location>
        <begin position="21"/>
        <end position="40"/>
    </location>
</feature>
<keyword evidence="5 8" id="KW-0812">Transmembrane</keyword>
<comment type="similarity">
    <text evidence="2">Belongs to the AzlC family.</text>
</comment>
<dbReference type="KEGG" id="rter:IDM49_10045"/>
<keyword evidence="6 8" id="KW-1133">Transmembrane helix</keyword>
<name>A0A7H2BCZ3_9MICC</name>
<dbReference type="GeneID" id="96624579"/>
<evidence type="ECO:0000256" key="5">
    <source>
        <dbReference type="ARBA" id="ARBA00022692"/>
    </source>
</evidence>
<organism evidence="9 10">
    <name type="scientific">Rothia terrae</name>
    <dbReference type="NCBI Taxonomy" id="396015"/>
    <lineage>
        <taxon>Bacteria</taxon>
        <taxon>Bacillati</taxon>
        <taxon>Actinomycetota</taxon>
        <taxon>Actinomycetes</taxon>
        <taxon>Micrococcales</taxon>
        <taxon>Micrococcaceae</taxon>
        <taxon>Rothia</taxon>
    </lineage>
</organism>
<evidence type="ECO:0000256" key="4">
    <source>
        <dbReference type="ARBA" id="ARBA00022475"/>
    </source>
</evidence>
<feature type="transmembrane region" description="Helical" evidence="8">
    <location>
        <begin position="130"/>
        <end position="152"/>
    </location>
</feature>
<comment type="subcellular location">
    <subcellularLocation>
        <location evidence="1">Cell membrane</location>
        <topology evidence="1">Multi-pass membrane protein</topology>
    </subcellularLocation>
</comment>
<sequence>MNTSTFTHDARHGLRLLPPVVMGYFPLGLAFGALATDAGLPHWVAPLTAAVVYGGSIEFLMITLITGGATLVTMATTAFAVNFRHVFYPLSYPRHLIRNAGGWFYGAYSLTDEVYAIVNTPHGLTNQRQLLLFQAGAHFTWFFSTLIGVFAGQAIPESFHGLDFAMAGLFTVLAIDFFRHSRQYRPLIYAFAGCAVAWFLAPGAFLMVALVIFAAFCVADAVYQVKTGKAGR</sequence>
<dbReference type="EMBL" id="CP061539">
    <property type="protein sequence ID" value="QNV37539.1"/>
    <property type="molecule type" value="Genomic_DNA"/>
</dbReference>
<keyword evidence="7 8" id="KW-0472">Membrane</keyword>
<evidence type="ECO:0000256" key="3">
    <source>
        <dbReference type="ARBA" id="ARBA00022448"/>
    </source>
</evidence>
<feature type="transmembrane region" description="Helical" evidence="8">
    <location>
        <begin position="158"/>
        <end position="175"/>
    </location>
</feature>
<evidence type="ECO:0000313" key="9">
    <source>
        <dbReference type="EMBL" id="QNV37539.1"/>
    </source>
</evidence>
<dbReference type="PANTHER" id="PTHR34979:SF1">
    <property type="entry name" value="INNER MEMBRANE PROTEIN YGAZ"/>
    <property type="match status" value="1"/>
</dbReference>
<evidence type="ECO:0000256" key="7">
    <source>
        <dbReference type="ARBA" id="ARBA00023136"/>
    </source>
</evidence>
<evidence type="ECO:0000256" key="1">
    <source>
        <dbReference type="ARBA" id="ARBA00004651"/>
    </source>
</evidence>
<reference evidence="9 10" key="1">
    <citation type="submission" date="2020-09" db="EMBL/GenBank/DDBJ databases">
        <title>Investigation of environmental microbes.</title>
        <authorList>
            <person name="Ou Y."/>
            <person name="Kang Q."/>
        </authorList>
    </citation>
    <scope>NUCLEOTIDE SEQUENCE [LARGE SCALE GENOMIC DNA]</scope>
    <source>
        <strain evidence="9 10">KJZ-14</strain>
    </source>
</reference>
<dbReference type="RefSeq" id="WP_190724400.1">
    <property type="nucleotide sequence ID" value="NZ_CP061539.1"/>
</dbReference>
<dbReference type="InterPro" id="IPR011606">
    <property type="entry name" value="Brnchd-chn_aa_trnsp_permease"/>
</dbReference>
<dbReference type="Pfam" id="PF03591">
    <property type="entry name" value="AzlC"/>
    <property type="match status" value="1"/>
</dbReference>
<evidence type="ECO:0000313" key="10">
    <source>
        <dbReference type="Proteomes" id="UP000516404"/>
    </source>
</evidence>
<protein>
    <submittedName>
        <fullName evidence="9">AzlC family ABC transporter permease</fullName>
    </submittedName>
</protein>
<feature type="transmembrane region" description="Helical" evidence="8">
    <location>
        <begin position="60"/>
        <end position="81"/>
    </location>
</feature>